<keyword evidence="3" id="KW-1185">Reference proteome</keyword>
<dbReference type="AlphaFoldDB" id="A0AA40DI07"/>
<accession>A0AA40DI07</accession>
<comment type="caution">
    <text evidence="2">The sequence shown here is derived from an EMBL/GenBank/DDBJ whole genome shotgun (WGS) entry which is preliminary data.</text>
</comment>
<gene>
    <name evidence="2" type="ORF">QBC41DRAFT_53795</name>
</gene>
<dbReference type="EMBL" id="JAULSY010000002">
    <property type="protein sequence ID" value="KAK0674351.1"/>
    <property type="molecule type" value="Genomic_DNA"/>
</dbReference>
<keyword evidence="1" id="KW-0732">Signal</keyword>
<dbReference type="Proteomes" id="UP001174997">
    <property type="component" value="Unassembled WGS sequence"/>
</dbReference>
<feature type="chain" id="PRO_5041219017" evidence="1">
    <location>
        <begin position="17"/>
        <end position="118"/>
    </location>
</feature>
<evidence type="ECO:0000313" key="3">
    <source>
        <dbReference type="Proteomes" id="UP001174997"/>
    </source>
</evidence>
<evidence type="ECO:0000256" key="1">
    <source>
        <dbReference type="SAM" id="SignalP"/>
    </source>
</evidence>
<evidence type="ECO:0000313" key="2">
    <source>
        <dbReference type="EMBL" id="KAK0674351.1"/>
    </source>
</evidence>
<protein>
    <submittedName>
        <fullName evidence="2">Uncharacterized protein</fullName>
    </submittedName>
</protein>
<sequence>MFLSFRTWFIWGGSTAIKPSAAPGCWIYLLAFKGGLGEGKSSMMLFGHHFMVSRGSVENGGWLLEKGGSLSTPVGLSPLKSGVQLLSVVDWTVSQNADPYTAQYFYTVSLCCTTPPLG</sequence>
<reference evidence="2" key="1">
    <citation type="submission" date="2023-06" db="EMBL/GenBank/DDBJ databases">
        <title>Genome-scale phylogeny and comparative genomics of the fungal order Sordariales.</title>
        <authorList>
            <consortium name="Lawrence Berkeley National Laboratory"/>
            <person name="Hensen N."/>
            <person name="Bonometti L."/>
            <person name="Westerberg I."/>
            <person name="Brannstrom I.O."/>
            <person name="Guillou S."/>
            <person name="Cros-Aarteil S."/>
            <person name="Calhoun S."/>
            <person name="Haridas S."/>
            <person name="Kuo A."/>
            <person name="Mondo S."/>
            <person name="Pangilinan J."/>
            <person name="Riley R."/>
            <person name="Labutti K."/>
            <person name="Andreopoulos B."/>
            <person name="Lipzen A."/>
            <person name="Chen C."/>
            <person name="Yanf M."/>
            <person name="Daum C."/>
            <person name="Ng V."/>
            <person name="Clum A."/>
            <person name="Steindorff A."/>
            <person name="Ohm R."/>
            <person name="Martin F."/>
            <person name="Silar P."/>
            <person name="Natvig D."/>
            <person name="Lalanne C."/>
            <person name="Gautier V."/>
            <person name="Ament-Velasquez S.L."/>
            <person name="Kruys A."/>
            <person name="Hutchinson M.I."/>
            <person name="Powell A.J."/>
            <person name="Barry K."/>
            <person name="Miller A.N."/>
            <person name="Grigoriev I.V."/>
            <person name="Debuchy R."/>
            <person name="Gladieux P."/>
            <person name="Thoren M.H."/>
            <person name="Johannesson H."/>
        </authorList>
    </citation>
    <scope>NUCLEOTIDE SEQUENCE</scope>
    <source>
        <strain evidence="2">CBS 307.81</strain>
    </source>
</reference>
<name>A0AA40DI07_9PEZI</name>
<feature type="signal peptide" evidence="1">
    <location>
        <begin position="1"/>
        <end position="16"/>
    </location>
</feature>
<proteinExistence type="predicted"/>
<organism evidence="2 3">
    <name type="scientific">Cercophora samala</name>
    <dbReference type="NCBI Taxonomy" id="330535"/>
    <lineage>
        <taxon>Eukaryota</taxon>
        <taxon>Fungi</taxon>
        <taxon>Dikarya</taxon>
        <taxon>Ascomycota</taxon>
        <taxon>Pezizomycotina</taxon>
        <taxon>Sordariomycetes</taxon>
        <taxon>Sordariomycetidae</taxon>
        <taxon>Sordariales</taxon>
        <taxon>Lasiosphaeriaceae</taxon>
        <taxon>Cercophora</taxon>
    </lineage>
</organism>